<evidence type="ECO:0008006" key="3">
    <source>
        <dbReference type="Google" id="ProtNLM"/>
    </source>
</evidence>
<dbReference type="Proteomes" id="UP000474042">
    <property type="component" value="Unassembled WGS sequence"/>
</dbReference>
<dbReference type="AlphaFoldDB" id="A0A6L9EUT3"/>
<dbReference type="SUPFAM" id="SSF46689">
    <property type="entry name" value="Homeodomain-like"/>
    <property type="match status" value="1"/>
</dbReference>
<proteinExistence type="predicted"/>
<evidence type="ECO:0000313" key="2">
    <source>
        <dbReference type="Proteomes" id="UP000474042"/>
    </source>
</evidence>
<dbReference type="InterPro" id="IPR002514">
    <property type="entry name" value="Transposase_8"/>
</dbReference>
<protein>
    <recommendedName>
        <fullName evidence="3">Transposase</fullName>
    </recommendedName>
</protein>
<evidence type="ECO:0000313" key="1">
    <source>
        <dbReference type="EMBL" id="NAS20024.1"/>
    </source>
</evidence>
<organism evidence="1 2">
    <name type="scientific">Clostridium butyricum</name>
    <dbReference type="NCBI Taxonomy" id="1492"/>
    <lineage>
        <taxon>Bacteria</taxon>
        <taxon>Bacillati</taxon>
        <taxon>Bacillota</taxon>
        <taxon>Clostridia</taxon>
        <taxon>Eubacteriales</taxon>
        <taxon>Clostridiaceae</taxon>
        <taxon>Clostridium</taxon>
    </lineage>
</organism>
<reference evidence="1 2" key="1">
    <citation type="submission" date="2020-01" db="EMBL/GenBank/DDBJ databases">
        <title>Genome sequence of a 1,3-propanediol producer, Clostridium butyricum S3.</title>
        <authorList>
            <person name="Zhou J."/>
        </authorList>
    </citation>
    <scope>NUCLEOTIDE SEQUENCE [LARGE SCALE GENOMIC DNA]</scope>
    <source>
        <strain evidence="1 2">S3</strain>
    </source>
</reference>
<dbReference type="Pfam" id="PF01527">
    <property type="entry name" value="HTH_Tnp_1"/>
    <property type="match status" value="1"/>
</dbReference>
<feature type="non-terminal residue" evidence="1">
    <location>
        <position position="168"/>
    </location>
</feature>
<comment type="caution">
    <text evidence="1">The sequence shown here is derived from an EMBL/GenBank/DDBJ whole genome shotgun (WGS) entry which is preliminary data.</text>
</comment>
<accession>A0A6L9EUT3</accession>
<name>A0A6L9EUT3_CLOBU</name>
<dbReference type="InterPro" id="IPR009057">
    <property type="entry name" value="Homeodomain-like_sf"/>
</dbReference>
<sequence>MAKDNLNNRKFTNEEKEKMIARMLPPESISPTNLSIETGISKSTLATWKSKATGGWASKVKKTTRNMSSKEKFLIVMETYTLSETELSKYCRENGLYVENVKSWRAGCVAANSGNKRNSEDLESELIEEKKKTKELSKDLRLKEKALAETTALLVLRKKLNAIFGEDK</sequence>
<gene>
    <name evidence="1" type="ORF">GND98_019990</name>
</gene>
<dbReference type="EMBL" id="WOFV02000168">
    <property type="protein sequence ID" value="NAS20024.1"/>
    <property type="molecule type" value="Genomic_DNA"/>
</dbReference>